<dbReference type="SUPFAM" id="SSF52343">
    <property type="entry name" value="Ferredoxin reductase-like, C-terminal NADP-linked domain"/>
    <property type="match status" value="1"/>
</dbReference>
<dbReference type="HAMAP" id="MF_01211">
    <property type="entry name" value="DHODB_Fe_S_bind"/>
    <property type="match status" value="1"/>
</dbReference>
<evidence type="ECO:0000256" key="7">
    <source>
        <dbReference type="ARBA" id="ARBA00022975"/>
    </source>
</evidence>
<comment type="cofactor">
    <cofactor evidence="11">
        <name>[2Fe-2S] cluster</name>
        <dbReference type="ChEBI" id="CHEBI:190135"/>
    </cofactor>
    <text evidence="11">Binds 1 [2Fe-2S] cluster per subunit.</text>
</comment>
<dbReference type="Gene3D" id="2.40.30.10">
    <property type="entry name" value="Translation factors"/>
    <property type="match status" value="1"/>
</dbReference>
<keyword evidence="4 11" id="KW-0001">2Fe-2S</keyword>
<keyword evidence="7 11" id="KW-0665">Pyrimidine biosynthesis</keyword>
<dbReference type="UniPathway" id="UPA00070">
    <property type="reaction ID" value="UER00945"/>
</dbReference>
<feature type="binding site" evidence="11 13">
    <location>
        <position position="243"/>
    </location>
    <ligand>
        <name>[2Fe-2S] cluster</name>
        <dbReference type="ChEBI" id="CHEBI:190135"/>
    </ligand>
</feature>
<proteinExistence type="inferred from homology"/>
<dbReference type="Gene3D" id="3.40.50.80">
    <property type="entry name" value="Nucleotide-binding domain of ferredoxin-NADP reductase (FNR) module"/>
    <property type="match status" value="1"/>
</dbReference>
<comment type="caution">
    <text evidence="15">The sequence shown here is derived from an EMBL/GenBank/DDBJ whole genome shotgun (WGS) entry which is preliminary data.</text>
</comment>
<dbReference type="GO" id="GO:0044205">
    <property type="term" value="P:'de novo' UMP biosynthetic process"/>
    <property type="evidence" value="ECO:0007669"/>
    <property type="project" value="UniProtKB-UniRule"/>
</dbReference>
<evidence type="ECO:0000256" key="11">
    <source>
        <dbReference type="HAMAP-Rule" id="MF_01211"/>
    </source>
</evidence>
<dbReference type="InterPro" id="IPR023455">
    <property type="entry name" value="Dihydroorotate_DHASE_ETsu"/>
</dbReference>
<comment type="cofactor">
    <cofactor evidence="11 12">
        <name>FAD</name>
        <dbReference type="ChEBI" id="CHEBI:57692"/>
    </cofactor>
    <text evidence="11 12">Binds 1 FAD per subunit.</text>
</comment>
<evidence type="ECO:0000256" key="13">
    <source>
        <dbReference type="PIRSR" id="PIRSR006816-2"/>
    </source>
</evidence>
<dbReference type="PANTHER" id="PTHR43513">
    <property type="entry name" value="DIHYDROOROTATE DEHYDROGENASE B (NAD(+)), ELECTRON TRANSFER SUBUNIT"/>
    <property type="match status" value="1"/>
</dbReference>
<keyword evidence="2 11" id="KW-0813">Transport</keyword>
<evidence type="ECO:0000256" key="5">
    <source>
        <dbReference type="ARBA" id="ARBA00022723"/>
    </source>
</evidence>
<dbReference type="PANTHER" id="PTHR43513:SF3">
    <property type="entry name" value="DIHYDROOROTATE DEHYDROGENASE B (NAD(+)), ELECTRON TRANSFER SUBUNIT-RELATED"/>
    <property type="match status" value="1"/>
</dbReference>
<keyword evidence="9 11" id="KW-0408">Iron</keyword>
<reference evidence="15 16" key="1">
    <citation type="journal article" date="2015" name="Genome Announc.">
        <title>Expanding the biotechnology potential of lactobacilli through comparative genomics of 213 strains and associated genera.</title>
        <authorList>
            <person name="Sun Z."/>
            <person name="Harris H.M."/>
            <person name="McCann A."/>
            <person name="Guo C."/>
            <person name="Argimon S."/>
            <person name="Zhang W."/>
            <person name="Yang X."/>
            <person name="Jeffery I.B."/>
            <person name="Cooney J.C."/>
            <person name="Kagawa T.F."/>
            <person name="Liu W."/>
            <person name="Song Y."/>
            <person name="Salvetti E."/>
            <person name="Wrobel A."/>
            <person name="Rasinkangas P."/>
            <person name="Parkhill J."/>
            <person name="Rea M.C."/>
            <person name="O'Sullivan O."/>
            <person name="Ritari J."/>
            <person name="Douillard F.P."/>
            <person name="Paul Ross R."/>
            <person name="Yang R."/>
            <person name="Briner A.E."/>
            <person name="Felis G.E."/>
            <person name="de Vos W.M."/>
            <person name="Barrangou R."/>
            <person name="Klaenhammer T.R."/>
            <person name="Caufield P.W."/>
            <person name="Cui Y."/>
            <person name="Zhang H."/>
            <person name="O'Toole P.W."/>
        </authorList>
    </citation>
    <scope>NUCLEOTIDE SEQUENCE [LARGE SCALE GENOMIC DNA]</scope>
    <source>
        <strain evidence="15 16">DSM 20405</strain>
    </source>
</reference>
<evidence type="ECO:0000256" key="12">
    <source>
        <dbReference type="PIRSR" id="PIRSR006816-1"/>
    </source>
</evidence>
<feature type="binding site" evidence="11 13">
    <location>
        <position position="230"/>
    </location>
    <ligand>
        <name>[2Fe-2S] cluster</name>
        <dbReference type="ChEBI" id="CHEBI:190135"/>
    </ligand>
</feature>
<comment type="caution">
    <text evidence="11">Lacks conserved residue(s) required for the propagation of feature annotation.</text>
</comment>
<keyword evidence="6 11" id="KW-0274">FAD</keyword>
<feature type="domain" description="FAD-binding FR-type" evidence="14">
    <location>
        <begin position="9"/>
        <end position="107"/>
    </location>
</feature>
<keyword evidence="3 11" id="KW-0285">Flavoprotein</keyword>
<dbReference type="InterPro" id="IPR019480">
    <property type="entry name" value="Dihydroorotate_DH_Fe-S-bd"/>
</dbReference>
<dbReference type="InterPro" id="IPR017938">
    <property type="entry name" value="Riboflavin_synthase-like_b-brl"/>
</dbReference>
<dbReference type="Proteomes" id="UP000051841">
    <property type="component" value="Unassembled WGS sequence"/>
</dbReference>
<keyword evidence="10 11" id="KW-0411">Iron-sulfur</keyword>
<dbReference type="GO" id="GO:0046872">
    <property type="term" value="F:metal ion binding"/>
    <property type="evidence" value="ECO:0007669"/>
    <property type="project" value="UniProtKB-KW"/>
</dbReference>
<accession>A0A0R2HDX8</accession>
<evidence type="ECO:0000256" key="1">
    <source>
        <dbReference type="ARBA" id="ARBA00006422"/>
    </source>
</evidence>
<evidence type="ECO:0000256" key="10">
    <source>
        <dbReference type="ARBA" id="ARBA00023014"/>
    </source>
</evidence>
<dbReference type="GO" id="GO:0050660">
    <property type="term" value="F:flavin adenine dinucleotide binding"/>
    <property type="evidence" value="ECO:0007669"/>
    <property type="project" value="InterPro"/>
</dbReference>
<protein>
    <recommendedName>
        <fullName evidence="11">Dihydroorotate dehydrogenase B (NAD(+)), electron transfer subunit</fullName>
    </recommendedName>
    <alternativeName>
        <fullName evidence="11">Dihydroorotate oxidase B, electron transfer subunit</fullName>
    </alternativeName>
</protein>
<comment type="subunit">
    <text evidence="11">Heterotetramer of 2 PyrK and 2 PyrD type B subunits.</text>
</comment>
<organism evidence="15 16">
    <name type="scientific">Kandleria vitulina DSM 20405</name>
    <dbReference type="NCBI Taxonomy" id="1410657"/>
    <lineage>
        <taxon>Bacteria</taxon>
        <taxon>Bacillati</taxon>
        <taxon>Bacillota</taxon>
        <taxon>Erysipelotrichia</taxon>
        <taxon>Erysipelotrichales</taxon>
        <taxon>Coprobacillaceae</taxon>
        <taxon>Kandleria</taxon>
    </lineage>
</organism>
<dbReference type="PIRSF" id="PIRSF006816">
    <property type="entry name" value="Cyc3_hyd_g"/>
    <property type="match status" value="1"/>
</dbReference>
<evidence type="ECO:0000256" key="8">
    <source>
        <dbReference type="ARBA" id="ARBA00022982"/>
    </source>
</evidence>
<feature type="binding site" evidence="11 13">
    <location>
        <position position="222"/>
    </location>
    <ligand>
        <name>[2Fe-2S] cluster</name>
        <dbReference type="ChEBI" id="CHEBI:190135"/>
    </ligand>
</feature>
<dbReference type="RefSeq" id="WP_236700935.1">
    <property type="nucleotide sequence ID" value="NZ_JQBL01000002.1"/>
</dbReference>
<dbReference type="CDD" id="cd06218">
    <property type="entry name" value="DHOD_e_trans"/>
    <property type="match status" value="1"/>
</dbReference>
<dbReference type="Pfam" id="PF00175">
    <property type="entry name" value="NAD_binding_1"/>
    <property type="match status" value="1"/>
</dbReference>
<dbReference type="EMBL" id="JQBL01000002">
    <property type="protein sequence ID" value="KRN51218.1"/>
    <property type="molecule type" value="Genomic_DNA"/>
</dbReference>
<sequence length="258" mass="28579">MESRKEEMNYQGKMTISSHKELTKDVFEMVVEGDAAKYIKEPGQFVNIKITDDMTPYLRRPMSICDYDEHSIKMIYKVVGEGTKLMSKKQVGDQMDFLTGLGHGFIDYEAKEAIVIGGGLGVPPMYNLVKKLKEEGVKVSAVFGFGKESDMFYIKEFEALCPVYVATMDGSYGVKGTVIDAIKENNLSFDKYYACGPVPMLNALVKAYPDNGYLSFEARMGCGFGACMGCSMKVKGASYKRVCVEGPVFKSEEVIVNG</sequence>
<evidence type="ECO:0000256" key="4">
    <source>
        <dbReference type="ARBA" id="ARBA00022714"/>
    </source>
</evidence>
<comment type="similarity">
    <text evidence="1 11">Belongs to the PyrK family.</text>
</comment>
<dbReference type="Gene3D" id="2.10.240.10">
    <property type="entry name" value="Dihydroorotate dehydrogenase, electron transfer subunit"/>
    <property type="match status" value="1"/>
</dbReference>
<dbReference type="GO" id="GO:0051537">
    <property type="term" value="F:2 iron, 2 sulfur cluster binding"/>
    <property type="evidence" value="ECO:0007669"/>
    <property type="project" value="UniProtKB-KW"/>
</dbReference>
<dbReference type="GO" id="GO:0016491">
    <property type="term" value="F:oxidoreductase activity"/>
    <property type="evidence" value="ECO:0007669"/>
    <property type="project" value="InterPro"/>
</dbReference>
<dbReference type="PROSITE" id="PS51384">
    <property type="entry name" value="FAD_FR"/>
    <property type="match status" value="1"/>
</dbReference>
<feature type="binding site" evidence="11 12">
    <location>
        <begin position="60"/>
        <end position="63"/>
    </location>
    <ligand>
        <name>FAD</name>
        <dbReference type="ChEBI" id="CHEBI:57692"/>
    </ligand>
</feature>
<dbReference type="InterPro" id="IPR039261">
    <property type="entry name" value="FNR_nucleotide-bd"/>
</dbReference>
<dbReference type="InterPro" id="IPR050353">
    <property type="entry name" value="PyrK_electron_transfer"/>
</dbReference>
<dbReference type="InterPro" id="IPR012165">
    <property type="entry name" value="Cyt_c3_hydrogenase_gsu"/>
</dbReference>
<feature type="binding site" evidence="11 13">
    <location>
        <position position="227"/>
    </location>
    <ligand>
        <name>[2Fe-2S] cluster</name>
        <dbReference type="ChEBI" id="CHEBI:190135"/>
    </ligand>
</feature>
<keyword evidence="8 11" id="KW-0249">Electron transport</keyword>
<evidence type="ECO:0000313" key="16">
    <source>
        <dbReference type="Proteomes" id="UP000051841"/>
    </source>
</evidence>
<dbReference type="AlphaFoldDB" id="A0A0R2HDX8"/>
<name>A0A0R2HDX8_9FIRM</name>
<comment type="function">
    <text evidence="11">Responsible for channeling the electrons from the oxidation of dihydroorotate from the FMN redox center in the PyrD type B subunit to the ultimate electron acceptor NAD(+).</text>
</comment>
<keyword evidence="16" id="KW-1185">Reference proteome</keyword>
<evidence type="ECO:0000256" key="2">
    <source>
        <dbReference type="ARBA" id="ARBA00022448"/>
    </source>
</evidence>
<dbReference type="Pfam" id="PF10418">
    <property type="entry name" value="DHODB_Fe-S_bind"/>
    <property type="match status" value="1"/>
</dbReference>
<dbReference type="InterPro" id="IPR017927">
    <property type="entry name" value="FAD-bd_FR_type"/>
</dbReference>
<keyword evidence="5 11" id="KW-0479">Metal-binding</keyword>
<evidence type="ECO:0000259" key="14">
    <source>
        <dbReference type="PROSITE" id="PS51384"/>
    </source>
</evidence>
<evidence type="ECO:0000256" key="6">
    <source>
        <dbReference type="ARBA" id="ARBA00022827"/>
    </source>
</evidence>
<evidence type="ECO:0000256" key="9">
    <source>
        <dbReference type="ARBA" id="ARBA00023004"/>
    </source>
</evidence>
<evidence type="ECO:0000256" key="3">
    <source>
        <dbReference type="ARBA" id="ARBA00022630"/>
    </source>
</evidence>
<comment type="cofactor">
    <cofactor evidence="13">
        <name>[2Fe-2S] cluster</name>
        <dbReference type="ChEBI" id="CHEBI:190135"/>
    </cofactor>
    <text evidence="13">Binds 1 [2Fe-2S] cluster per subunit.</text>
</comment>
<dbReference type="GO" id="GO:0009055">
    <property type="term" value="F:electron transfer activity"/>
    <property type="evidence" value="ECO:0007669"/>
    <property type="project" value="UniProtKB-UniRule"/>
</dbReference>
<comment type="pathway">
    <text evidence="11">Pyrimidine metabolism; UMP biosynthesis via de novo pathway; orotate from (S)-dihydroorotate (NAD(+) route): step 1/1.</text>
</comment>
<gene>
    <name evidence="11" type="primary">pyrK</name>
    <name evidence="15" type="ORF">IV49_GL000681</name>
</gene>
<dbReference type="PATRIC" id="fig|1410657.5.peg.708"/>
<feature type="binding site" evidence="11 12">
    <location>
        <begin position="82"/>
        <end position="83"/>
    </location>
    <ligand>
        <name>FAD</name>
        <dbReference type="ChEBI" id="CHEBI:57692"/>
    </ligand>
</feature>
<dbReference type="SUPFAM" id="SSF63380">
    <property type="entry name" value="Riboflavin synthase domain-like"/>
    <property type="match status" value="1"/>
</dbReference>
<dbReference type="InterPro" id="IPR001433">
    <property type="entry name" value="OxRdtase_FAD/NAD-bd"/>
</dbReference>
<evidence type="ECO:0000313" key="15">
    <source>
        <dbReference type="EMBL" id="KRN51218.1"/>
    </source>
</evidence>
<dbReference type="InterPro" id="IPR037117">
    <property type="entry name" value="Dihydroorotate_DH_ele_sf"/>
</dbReference>